<dbReference type="Pfam" id="PF13561">
    <property type="entry name" value="adh_short_C2"/>
    <property type="match status" value="1"/>
</dbReference>
<dbReference type="PRINTS" id="PR00081">
    <property type="entry name" value="GDHRDH"/>
</dbReference>
<dbReference type="InterPro" id="IPR051737">
    <property type="entry name" value="L-xylulose/Carbonyl_redctase"/>
</dbReference>
<dbReference type="InterPro" id="IPR036291">
    <property type="entry name" value="NAD(P)-bd_dom_sf"/>
</dbReference>
<gene>
    <name evidence="4" type="ORF">PMPD1_3685</name>
</gene>
<organism evidence="4 5">
    <name type="scientific">Paramixta manurensis</name>
    <dbReference type="NCBI Taxonomy" id="2740817"/>
    <lineage>
        <taxon>Bacteria</taxon>
        <taxon>Pseudomonadati</taxon>
        <taxon>Pseudomonadota</taxon>
        <taxon>Gammaproteobacteria</taxon>
        <taxon>Enterobacterales</taxon>
        <taxon>Erwiniaceae</taxon>
        <taxon>Paramixta</taxon>
    </lineage>
</organism>
<reference evidence="4 5" key="1">
    <citation type="submission" date="2020-06" db="EMBL/GenBank/DDBJ databases">
        <title>Genome sequence of Paramixta manurensis strain PD-1.</title>
        <authorList>
            <person name="Lee C.W."/>
            <person name="Kim J."/>
        </authorList>
    </citation>
    <scope>NUCLEOTIDE SEQUENCE [LARGE SCALE GENOMIC DNA]</scope>
    <source>
        <strain evidence="4 5">PD-1</strain>
    </source>
</reference>
<dbReference type="GO" id="GO:0006006">
    <property type="term" value="P:glucose metabolic process"/>
    <property type="evidence" value="ECO:0007669"/>
    <property type="project" value="TreeGrafter"/>
</dbReference>
<dbReference type="SUPFAM" id="SSF51735">
    <property type="entry name" value="NAD(P)-binding Rossmann-fold domains"/>
    <property type="match status" value="1"/>
</dbReference>
<dbReference type="InterPro" id="IPR002347">
    <property type="entry name" value="SDR_fam"/>
</dbReference>
<dbReference type="GO" id="GO:0004090">
    <property type="term" value="F:carbonyl reductase (NADPH) activity"/>
    <property type="evidence" value="ECO:0007669"/>
    <property type="project" value="TreeGrafter"/>
</dbReference>
<keyword evidence="5" id="KW-1185">Reference proteome</keyword>
<dbReference type="RefSeq" id="WP_173635454.1">
    <property type="nucleotide sequence ID" value="NZ_CP054212.1"/>
</dbReference>
<dbReference type="Proteomes" id="UP000505325">
    <property type="component" value="Chromosome"/>
</dbReference>
<dbReference type="PANTHER" id="PTHR44252:SF3">
    <property type="entry name" value="D-ERYTHRULOSE REDUCTASE-RELATED"/>
    <property type="match status" value="1"/>
</dbReference>
<evidence type="ECO:0000313" key="5">
    <source>
        <dbReference type="Proteomes" id="UP000505325"/>
    </source>
</evidence>
<dbReference type="KEGG" id="pmak:PMPD1_3685"/>
<keyword evidence="3" id="KW-0521">NADP</keyword>
<evidence type="ECO:0000313" key="4">
    <source>
        <dbReference type="EMBL" id="QKJ88599.1"/>
    </source>
</evidence>
<dbReference type="GO" id="GO:0050038">
    <property type="term" value="F:L-xylulose reductase (NADPH) activity"/>
    <property type="evidence" value="ECO:0007669"/>
    <property type="project" value="TreeGrafter"/>
</dbReference>
<dbReference type="PROSITE" id="PS00061">
    <property type="entry name" value="ADH_SHORT"/>
    <property type="match status" value="1"/>
</dbReference>
<dbReference type="InterPro" id="IPR020904">
    <property type="entry name" value="Sc_DH/Rdtase_CS"/>
</dbReference>
<comment type="similarity">
    <text evidence="1">Belongs to the short-chain dehydrogenases/reductases (SDR) family.</text>
</comment>
<dbReference type="FunFam" id="3.40.50.720:FF:000084">
    <property type="entry name" value="Short-chain dehydrogenase reductase"/>
    <property type="match status" value="1"/>
</dbReference>
<dbReference type="PRINTS" id="PR00080">
    <property type="entry name" value="SDRFAMILY"/>
</dbReference>
<evidence type="ECO:0000256" key="3">
    <source>
        <dbReference type="ARBA" id="ARBA00022857"/>
    </source>
</evidence>
<dbReference type="AlphaFoldDB" id="A0A6M8UFK6"/>
<sequence>MAHFADNRQRTLPSTPTFRLDGKKALVTGGSRGIGFAAALALAEAGAEVTIAARDAAQLQNAVTDAAGAGLTLHSLVLDITATSVAEEVLSTLPAQDILVNSAGLARHQPFVEVTPENYDAVMAVNLRATFFVSQYIARGMRETGRGGSIIHISSQMGHVGGELRSVYCASKFALEGLTRAMATELGTDGIRVNTVCPTFIRTELSRDSLADPAFHQHVMRSIKLGRLGEPEDIMGPVVFLASPAAALITGTSLLVDGGWTAT</sequence>
<proteinExistence type="inferred from homology"/>
<protein>
    <submittedName>
        <fullName evidence="4">3-oxoacyl-ACP reductase</fullName>
    </submittedName>
</protein>
<dbReference type="Gene3D" id="3.40.50.720">
    <property type="entry name" value="NAD(P)-binding Rossmann-like Domain"/>
    <property type="match status" value="1"/>
</dbReference>
<accession>A0A6M8UFK6</accession>
<name>A0A6M8UFK6_9GAMM</name>
<dbReference type="GO" id="GO:0005997">
    <property type="term" value="P:xylulose metabolic process"/>
    <property type="evidence" value="ECO:0007669"/>
    <property type="project" value="TreeGrafter"/>
</dbReference>
<evidence type="ECO:0000256" key="2">
    <source>
        <dbReference type="ARBA" id="ARBA00011881"/>
    </source>
</evidence>
<dbReference type="PANTHER" id="PTHR44252">
    <property type="entry name" value="D-ERYTHRULOSE REDUCTASE"/>
    <property type="match status" value="1"/>
</dbReference>
<dbReference type="EMBL" id="CP054212">
    <property type="protein sequence ID" value="QKJ88599.1"/>
    <property type="molecule type" value="Genomic_DNA"/>
</dbReference>
<comment type="subunit">
    <text evidence="2">Homotetramer.</text>
</comment>
<evidence type="ECO:0000256" key="1">
    <source>
        <dbReference type="ARBA" id="ARBA00006484"/>
    </source>
</evidence>